<evidence type="ECO:0000256" key="1">
    <source>
        <dbReference type="ARBA" id="ARBA00001971"/>
    </source>
</evidence>
<keyword evidence="9" id="KW-0472">Membrane</keyword>
<protein>
    <submittedName>
        <fullName evidence="10">Cytochrome P450</fullName>
    </submittedName>
</protein>
<keyword evidence="6" id="KW-0503">Monooxygenase</keyword>
<organism evidence="10 11">
    <name type="scientific">Aspergillus sclerotiicarbonarius (strain CBS 121057 / IBT 28362)</name>
    <dbReference type="NCBI Taxonomy" id="1448318"/>
    <lineage>
        <taxon>Eukaryota</taxon>
        <taxon>Fungi</taxon>
        <taxon>Dikarya</taxon>
        <taxon>Ascomycota</taxon>
        <taxon>Pezizomycotina</taxon>
        <taxon>Eurotiomycetes</taxon>
        <taxon>Eurotiomycetidae</taxon>
        <taxon>Eurotiales</taxon>
        <taxon>Aspergillaceae</taxon>
        <taxon>Aspergillus</taxon>
        <taxon>Aspergillus subgen. Circumdati</taxon>
    </lineage>
</organism>
<proteinExistence type="inferred from homology"/>
<dbReference type="OrthoDB" id="2789670at2759"/>
<dbReference type="AlphaFoldDB" id="A0A319DXC2"/>
<dbReference type="STRING" id="1448318.A0A319DXC2"/>
<dbReference type="GO" id="GO:0016705">
    <property type="term" value="F:oxidoreductase activity, acting on paired donors, with incorporation or reduction of molecular oxygen"/>
    <property type="evidence" value="ECO:0007669"/>
    <property type="project" value="InterPro"/>
</dbReference>
<dbReference type="SUPFAM" id="SSF48264">
    <property type="entry name" value="Cytochrome P450"/>
    <property type="match status" value="1"/>
</dbReference>
<evidence type="ECO:0000256" key="4">
    <source>
        <dbReference type="ARBA" id="ARBA00023002"/>
    </source>
</evidence>
<dbReference type="PRINTS" id="PR00463">
    <property type="entry name" value="EP450I"/>
</dbReference>
<evidence type="ECO:0000256" key="5">
    <source>
        <dbReference type="ARBA" id="ARBA00023004"/>
    </source>
</evidence>
<comment type="cofactor">
    <cofactor evidence="1 7">
        <name>heme</name>
        <dbReference type="ChEBI" id="CHEBI:30413"/>
    </cofactor>
</comment>
<feature type="transmembrane region" description="Helical" evidence="9">
    <location>
        <begin position="593"/>
        <end position="613"/>
    </location>
</feature>
<keyword evidence="9" id="KW-1133">Transmembrane helix</keyword>
<dbReference type="InterPro" id="IPR017972">
    <property type="entry name" value="Cyt_P450_CS"/>
</dbReference>
<dbReference type="PRINTS" id="PR00385">
    <property type="entry name" value="P450"/>
</dbReference>
<dbReference type="InterPro" id="IPR002401">
    <property type="entry name" value="Cyt_P450_E_grp-I"/>
</dbReference>
<keyword evidence="3 7" id="KW-0479">Metal-binding</keyword>
<dbReference type="InterPro" id="IPR036396">
    <property type="entry name" value="Cyt_P450_sf"/>
</dbReference>
<dbReference type="InterPro" id="IPR001128">
    <property type="entry name" value="Cyt_P450"/>
</dbReference>
<reference evidence="10 11" key="1">
    <citation type="submission" date="2018-02" db="EMBL/GenBank/DDBJ databases">
        <title>The genomes of Aspergillus section Nigri reveals drivers in fungal speciation.</title>
        <authorList>
            <consortium name="DOE Joint Genome Institute"/>
            <person name="Vesth T.C."/>
            <person name="Nybo J."/>
            <person name="Theobald S."/>
            <person name="Brandl J."/>
            <person name="Frisvad J.C."/>
            <person name="Nielsen K.F."/>
            <person name="Lyhne E.K."/>
            <person name="Kogle M.E."/>
            <person name="Kuo A."/>
            <person name="Riley R."/>
            <person name="Clum A."/>
            <person name="Nolan M."/>
            <person name="Lipzen A."/>
            <person name="Salamov A."/>
            <person name="Henrissat B."/>
            <person name="Wiebenga A."/>
            <person name="De vries R.P."/>
            <person name="Grigoriev I.V."/>
            <person name="Mortensen U.H."/>
            <person name="Andersen M.R."/>
            <person name="Baker S.E."/>
        </authorList>
    </citation>
    <scope>NUCLEOTIDE SEQUENCE [LARGE SCALE GENOMIC DNA]</scope>
    <source>
        <strain evidence="10 11">CBS 121057</strain>
    </source>
</reference>
<keyword evidence="11" id="KW-1185">Reference proteome</keyword>
<name>A0A319DXC2_ASPSB</name>
<evidence type="ECO:0000256" key="6">
    <source>
        <dbReference type="ARBA" id="ARBA00023033"/>
    </source>
</evidence>
<evidence type="ECO:0000256" key="8">
    <source>
        <dbReference type="SAM" id="MobiDB-lite"/>
    </source>
</evidence>
<evidence type="ECO:0000313" key="10">
    <source>
        <dbReference type="EMBL" id="PYI02461.1"/>
    </source>
</evidence>
<dbReference type="Pfam" id="PF00067">
    <property type="entry name" value="p450"/>
    <property type="match status" value="1"/>
</dbReference>
<gene>
    <name evidence="10" type="ORF">BO78DRAFT_472587</name>
</gene>
<evidence type="ECO:0000256" key="3">
    <source>
        <dbReference type="ARBA" id="ARBA00022723"/>
    </source>
</evidence>
<accession>A0A319DXC2</accession>
<dbReference type="VEuPathDB" id="FungiDB:BO78DRAFT_472587"/>
<feature type="transmembrane region" description="Helical" evidence="9">
    <location>
        <begin position="625"/>
        <end position="649"/>
    </location>
</feature>
<sequence>MGWLQKQAYISFFIRILRFPVALLTTFSLGRLTYVDMTPRVKEDRSLSEPSIEATIESTRINEDGKPMARSKQTHHSLAEAESPRQGDPGPLNIPAAADTQLEGVGLPHQDGSSERSRYPQGPLHGLPDTNSDAAYLNWEEACLIRHFAENVAPWFDTSDRDRHFALFVPERAMFCPVLRYAVFTASAGHLTRLASCRKGSGDLTSVSGVPLHLNPEAAIRYHDICISHLLEISKDPREEYNEDVLTAATILRFYEQIEAPSLGNSDTYLNAIQFIVNTQRNDSFYTYQHIHGPSRDFNVHSIPCVSLRHSACLSAMRQEIWSAFLHQRPFRFPVSPNNDYSLCDEASDFIWANRIFVWVADLLIFCFGNCHLGIEERTQRWAILKAVEQQWEQSKPPAFKPIHYRARDPTIGKYFPDIWHMNACQIAGAQHVELGRILLAVSDPARASRLGMGAWSRSQTLAAELRDITRRLCGLAVSNPPCPAAWVSAMVGISVCGEYFTDSGEQEALIWLLHRLEYQYAWPTETTVKALRSAWGNTTRSGPKPMQIVKAESLQYQRSSDSRVMRELDGKEPQSQGLVYSQERKFSLYGKWGINIACTFWLAGIEMLYTEVVRLLSCNRAESIMLGLIIFAGAAIAAATYTVIFPLLRYIYDPKGLRKYPGFSPISGLTDLRHVYLSACGYRSKDLYEAHHRAPILRTGPNALSFGNIEAIKDIYGHSTKCIKDLNYVILGGSHTHLFDVVEKGEHSRKRKTLSAAFAIKHLERWEFKVAQTTQRLLNAMDSHCTAPLPSSNHIIPDPSDVTLDFNKWVYLFTIEAINNIALSSSLGLLEKGTDAVTAQKKDGTLYQARYREAQSHTAIGQAVFVWDYKHYPWLARLSNLSPKWRDVWQKAEPWNDVVYHQAATRLQRYVDGEKLDDFFSALMDNKQGKPNNLEWGEIVAEISAIINAGADTTAIALTQALDFLIRHPPQLQRLREEVDSVLDENDIVAPYDKVKNLPYLRACLDEALRIFPPTSAALPRRTPPEGAQILGQWIPGDTSVSMPIYAAHRDPEIFPAPEEYRPERWLDAEARKRMEPYFIPFSTGARGCLGRNISYLEQTVVLASIVHRYNFALPSPEWNIYRHEAFNLILGEMPMKIWRREIRE</sequence>
<dbReference type="Proteomes" id="UP000248423">
    <property type="component" value="Unassembled WGS sequence"/>
</dbReference>
<evidence type="ECO:0000256" key="9">
    <source>
        <dbReference type="SAM" id="Phobius"/>
    </source>
</evidence>
<dbReference type="GO" id="GO:0005506">
    <property type="term" value="F:iron ion binding"/>
    <property type="evidence" value="ECO:0007669"/>
    <property type="project" value="InterPro"/>
</dbReference>
<keyword evidence="9" id="KW-0812">Transmembrane</keyword>
<comment type="similarity">
    <text evidence="2">Belongs to the cytochrome P450 family.</text>
</comment>
<evidence type="ECO:0000256" key="7">
    <source>
        <dbReference type="PIRSR" id="PIRSR602401-1"/>
    </source>
</evidence>
<dbReference type="CDD" id="cd11061">
    <property type="entry name" value="CYP67-like"/>
    <property type="match status" value="1"/>
</dbReference>
<evidence type="ECO:0000313" key="11">
    <source>
        <dbReference type="Proteomes" id="UP000248423"/>
    </source>
</evidence>
<dbReference type="Gene3D" id="1.10.630.10">
    <property type="entry name" value="Cytochrome P450"/>
    <property type="match status" value="1"/>
</dbReference>
<evidence type="ECO:0000256" key="2">
    <source>
        <dbReference type="ARBA" id="ARBA00010617"/>
    </source>
</evidence>
<keyword evidence="7" id="KW-0349">Heme</keyword>
<dbReference type="GO" id="GO:0020037">
    <property type="term" value="F:heme binding"/>
    <property type="evidence" value="ECO:0007669"/>
    <property type="project" value="InterPro"/>
</dbReference>
<dbReference type="PROSITE" id="PS00086">
    <property type="entry name" value="CYTOCHROME_P450"/>
    <property type="match status" value="1"/>
</dbReference>
<keyword evidence="5 7" id="KW-0408">Iron</keyword>
<dbReference type="PANTHER" id="PTHR24305:SF172">
    <property type="entry name" value="P450, PUTATIVE (EUROFUNG)-RELATED"/>
    <property type="match status" value="1"/>
</dbReference>
<feature type="region of interest" description="Disordered" evidence="8">
    <location>
        <begin position="42"/>
        <end position="127"/>
    </location>
</feature>
<dbReference type="GO" id="GO:0004497">
    <property type="term" value="F:monooxygenase activity"/>
    <property type="evidence" value="ECO:0007669"/>
    <property type="project" value="UniProtKB-KW"/>
</dbReference>
<dbReference type="PANTHER" id="PTHR24305">
    <property type="entry name" value="CYTOCHROME P450"/>
    <property type="match status" value="1"/>
</dbReference>
<feature type="transmembrane region" description="Helical" evidence="9">
    <location>
        <begin position="12"/>
        <end position="34"/>
    </location>
</feature>
<dbReference type="InterPro" id="IPR050121">
    <property type="entry name" value="Cytochrome_P450_monoxygenase"/>
</dbReference>
<keyword evidence="4" id="KW-0560">Oxidoreductase</keyword>
<dbReference type="EMBL" id="KZ826394">
    <property type="protein sequence ID" value="PYI02461.1"/>
    <property type="molecule type" value="Genomic_DNA"/>
</dbReference>
<feature type="binding site" description="axial binding residue" evidence="7">
    <location>
        <position position="1090"/>
    </location>
    <ligand>
        <name>heme</name>
        <dbReference type="ChEBI" id="CHEBI:30413"/>
    </ligand>
    <ligandPart>
        <name>Fe</name>
        <dbReference type="ChEBI" id="CHEBI:18248"/>
    </ligandPart>
</feature>